<reference evidence="2" key="1">
    <citation type="submission" date="2016-10" db="EMBL/GenBank/DDBJ databases">
        <authorList>
            <person name="Varghese N."/>
            <person name="Submissions S."/>
        </authorList>
    </citation>
    <scope>NUCLEOTIDE SEQUENCE [LARGE SCALE GENOMIC DNA]</scope>
    <source>
        <strain evidence="2">DSM 5918</strain>
    </source>
</reference>
<organism evidence="1 2">
    <name type="scientific">Desulfomicrobium apsheronum</name>
    <dbReference type="NCBI Taxonomy" id="52560"/>
    <lineage>
        <taxon>Bacteria</taxon>
        <taxon>Pseudomonadati</taxon>
        <taxon>Thermodesulfobacteriota</taxon>
        <taxon>Desulfovibrionia</taxon>
        <taxon>Desulfovibrionales</taxon>
        <taxon>Desulfomicrobiaceae</taxon>
        <taxon>Desulfomicrobium</taxon>
    </lineage>
</organism>
<dbReference type="EMBL" id="FORX01000002">
    <property type="protein sequence ID" value="SFJ23115.1"/>
    <property type="molecule type" value="Genomic_DNA"/>
</dbReference>
<keyword evidence="2" id="KW-1185">Reference proteome</keyword>
<dbReference type="AlphaFoldDB" id="A0A1I3PNQ1"/>
<evidence type="ECO:0000313" key="1">
    <source>
        <dbReference type="EMBL" id="SFJ23115.1"/>
    </source>
</evidence>
<proteinExistence type="predicted"/>
<dbReference type="STRING" id="52560.SAMN04488082_10262"/>
<dbReference type="OrthoDB" id="5460499at2"/>
<evidence type="ECO:0008006" key="3">
    <source>
        <dbReference type="Google" id="ProtNLM"/>
    </source>
</evidence>
<name>A0A1I3PNQ1_9BACT</name>
<gene>
    <name evidence="1" type="ORF">SAMN04488082_10262</name>
</gene>
<sequence>MSQVTGPQSLSQIMADIDLGPAGGIQMMFAKLQMAQSQICKNQANDYMKQIQDIQSEQKACADLIATARDLQNKGKNGEGVGIKSISGTTTAGKDCYPMPQKLVDFMDERNLSYPNSDKDYILGKDEWDYTLKSLTNYQEQIGSKTQTLMVYLQDFIGQHNSFLQGANTAISNANQVLTNIARGQ</sequence>
<dbReference type="Proteomes" id="UP000198635">
    <property type="component" value="Unassembled WGS sequence"/>
</dbReference>
<accession>A0A1I3PNQ1</accession>
<dbReference type="RefSeq" id="WP_092372546.1">
    <property type="nucleotide sequence ID" value="NZ_FORX01000002.1"/>
</dbReference>
<protein>
    <recommendedName>
        <fullName evidence="3">EspA-like secreted protein</fullName>
    </recommendedName>
</protein>
<evidence type="ECO:0000313" key="2">
    <source>
        <dbReference type="Proteomes" id="UP000198635"/>
    </source>
</evidence>